<organism evidence="2 3">
    <name type="scientific">Microscilla marina ATCC 23134</name>
    <dbReference type="NCBI Taxonomy" id="313606"/>
    <lineage>
        <taxon>Bacteria</taxon>
        <taxon>Pseudomonadati</taxon>
        <taxon>Bacteroidota</taxon>
        <taxon>Cytophagia</taxon>
        <taxon>Cytophagales</taxon>
        <taxon>Microscillaceae</taxon>
        <taxon>Microscilla</taxon>
    </lineage>
</organism>
<dbReference type="EMBL" id="AAWS01000022">
    <property type="protein sequence ID" value="EAY27630.1"/>
    <property type="molecule type" value="Genomic_DNA"/>
</dbReference>
<gene>
    <name evidence="2" type="ORF">M23134_02877</name>
</gene>
<keyword evidence="2" id="KW-0378">Hydrolase</keyword>
<comment type="caution">
    <text evidence="2">The sequence shown here is derived from an EMBL/GenBank/DDBJ whole genome shotgun (WGS) entry which is preliminary data.</text>
</comment>
<dbReference type="Proteomes" id="UP000004095">
    <property type="component" value="Unassembled WGS sequence"/>
</dbReference>
<protein>
    <submittedName>
        <fullName evidence="2">Helicase, putative</fullName>
    </submittedName>
</protein>
<feature type="domain" description="Helicase-associated" evidence="1">
    <location>
        <begin position="23"/>
        <end position="70"/>
    </location>
</feature>
<accession>A1ZPX5</accession>
<dbReference type="RefSeq" id="WP_002699299.1">
    <property type="nucleotide sequence ID" value="NZ_AAWS01000022.1"/>
</dbReference>
<sequence length="71" mass="8700">MSPDQIIQFHYLEKAGFIWSFLEDVWMKSYEELCVYKRTHDHFMIPTGKERLSLNNWLFSRRKKFKEGKLA</sequence>
<name>A1ZPX5_MICM2</name>
<dbReference type="Pfam" id="PF03457">
    <property type="entry name" value="HA"/>
    <property type="match status" value="1"/>
</dbReference>
<evidence type="ECO:0000259" key="1">
    <source>
        <dbReference type="Pfam" id="PF03457"/>
    </source>
</evidence>
<dbReference type="Gene3D" id="6.10.140.530">
    <property type="match status" value="1"/>
</dbReference>
<keyword evidence="3" id="KW-1185">Reference proteome</keyword>
<keyword evidence="2" id="KW-0347">Helicase</keyword>
<evidence type="ECO:0000313" key="2">
    <source>
        <dbReference type="EMBL" id="EAY27630.1"/>
    </source>
</evidence>
<proteinExistence type="predicted"/>
<reference evidence="2 3" key="1">
    <citation type="submission" date="2007-01" db="EMBL/GenBank/DDBJ databases">
        <authorList>
            <person name="Haygood M."/>
            <person name="Podell S."/>
            <person name="Anderson C."/>
            <person name="Hopkinson B."/>
            <person name="Roe K."/>
            <person name="Barbeau K."/>
            <person name="Gaasterland T."/>
            <person name="Ferriera S."/>
            <person name="Johnson J."/>
            <person name="Kravitz S."/>
            <person name="Beeson K."/>
            <person name="Sutton G."/>
            <person name="Rogers Y.-H."/>
            <person name="Friedman R."/>
            <person name="Frazier M."/>
            <person name="Venter J.C."/>
        </authorList>
    </citation>
    <scope>NUCLEOTIDE SEQUENCE [LARGE SCALE GENOMIC DNA]</scope>
    <source>
        <strain evidence="2 3">ATCC 23134</strain>
    </source>
</reference>
<dbReference type="AlphaFoldDB" id="A1ZPX5"/>
<keyword evidence="2" id="KW-0067">ATP-binding</keyword>
<dbReference type="InterPro" id="IPR005114">
    <property type="entry name" value="Helicase_assoc"/>
</dbReference>
<dbReference type="GO" id="GO:0004386">
    <property type="term" value="F:helicase activity"/>
    <property type="evidence" value="ECO:0007669"/>
    <property type="project" value="UniProtKB-KW"/>
</dbReference>
<keyword evidence="2" id="KW-0547">Nucleotide-binding</keyword>
<evidence type="ECO:0000313" key="3">
    <source>
        <dbReference type="Proteomes" id="UP000004095"/>
    </source>
</evidence>